<dbReference type="Proteomes" id="UP000634136">
    <property type="component" value="Unassembled WGS sequence"/>
</dbReference>
<feature type="region of interest" description="Disordered" evidence="1">
    <location>
        <begin position="25"/>
        <end position="50"/>
    </location>
</feature>
<gene>
    <name evidence="2" type="ORF">G2W53_030397</name>
</gene>
<dbReference type="AlphaFoldDB" id="A0A834T5Q3"/>
<proteinExistence type="predicted"/>
<feature type="compositionally biased region" description="Basic and acidic residues" evidence="1">
    <location>
        <begin position="37"/>
        <end position="50"/>
    </location>
</feature>
<comment type="caution">
    <text evidence="2">The sequence shown here is derived from an EMBL/GenBank/DDBJ whole genome shotgun (WGS) entry which is preliminary data.</text>
</comment>
<organism evidence="2 3">
    <name type="scientific">Senna tora</name>
    <dbReference type="NCBI Taxonomy" id="362788"/>
    <lineage>
        <taxon>Eukaryota</taxon>
        <taxon>Viridiplantae</taxon>
        <taxon>Streptophyta</taxon>
        <taxon>Embryophyta</taxon>
        <taxon>Tracheophyta</taxon>
        <taxon>Spermatophyta</taxon>
        <taxon>Magnoliopsida</taxon>
        <taxon>eudicotyledons</taxon>
        <taxon>Gunneridae</taxon>
        <taxon>Pentapetalae</taxon>
        <taxon>rosids</taxon>
        <taxon>fabids</taxon>
        <taxon>Fabales</taxon>
        <taxon>Fabaceae</taxon>
        <taxon>Caesalpinioideae</taxon>
        <taxon>Cassia clade</taxon>
        <taxon>Senna</taxon>
    </lineage>
</organism>
<dbReference type="EMBL" id="JAAIUW010000009">
    <property type="protein sequence ID" value="KAF7816428.1"/>
    <property type="molecule type" value="Genomic_DNA"/>
</dbReference>
<protein>
    <submittedName>
        <fullName evidence="2">Uncharacterized protein</fullName>
    </submittedName>
</protein>
<evidence type="ECO:0000256" key="1">
    <source>
        <dbReference type="SAM" id="MobiDB-lite"/>
    </source>
</evidence>
<reference evidence="2" key="1">
    <citation type="submission" date="2020-09" db="EMBL/GenBank/DDBJ databases">
        <title>Genome-Enabled Discovery of Anthraquinone Biosynthesis in Senna tora.</title>
        <authorList>
            <person name="Kang S.-H."/>
            <person name="Pandey R.P."/>
            <person name="Lee C.-M."/>
            <person name="Sim J.-S."/>
            <person name="Jeong J.-T."/>
            <person name="Choi B.-S."/>
            <person name="Jung M."/>
            <person name="Ginzburg D."/>
            <person name="Zhao K."/>
            <person name="Won S.Y."/>
            <person name="Oh T.-J."/>
            <person name="Yu Y."/>
            <person name="Kim N.-H."/>
            <person name="Lee O.R."/>
            <person name="Lee T.-H."/>
            <person name="Bashyal P."/>
            <person name="Kim T.-S."/>
            <person name="Lee W.-H."/>
            <person name="Kawkins C."/>
            <person name="Kim C.-K."/>
            <person name="Kim J.S."/>
            <person name="Ahn B.O."/>
            <person name="Rhee S.Y."/>
            <person name="Sohng J.K."/>
        </authorList>
    </citation>
    <scope>NUCLEOTIDE SEQUENCE</scope>
    <source>
        <tissue evidence="2">Leaf</tissue>
    </source>
</reference>
<name>A0A834T5Q3_9FABA</name>
<evidence type="ECO:0000313" key="3">
    <source>
        <dbReference type="Proteomes" id="UP000634136"/>
    </source>
</evidence>
<evidence type="ECO:0000313" key="2">
    <source>
        <dbReference type="EMBL" id="KAF7816428.1"/>
    </source>
</evidence>
<keyword evidence="3" id="KW-1185">Reference proteome</keyword>
<accession>A0A834T5Q3</accession>
<sequence length="129" mass="14668">MDGVDKGILRVYLVRDMVQVQGQGQGWDSEIYPPRTSKYEGREDGGDRNKIGRAWKQRILQTEGLTEAESAMAYIKYKPFWTQISPSPSLPRVQSDKSLFTFHAALKSPGPTPPFHMLTFIIFFNKLSS</sequence>